<evidence type="ECO:0000313" key="6">
    <source>
        <dbReference type="Proteomes" id="UP001264519"/>
    </source>
</evidence>
<dbReference type="RefSeq" id="WP_309651542.1">
    <property type="nucleotide sequence ID" value="NZ_JARWAK010000002.1"/>
</dbReference>
<evidence type="ECO:0000256" key="3">
    <source>
        <dbReference type="ARBA" id="ARBA00022737"/>
    </source>
</evidence>
<name>A0ABU1FZ41_9GAMM</name>
<dbReference type="GO" id="GO:0016746">
    <property type="term" value="F:acyltransferase activity"/>
    <property type="evidence" value="ECO:0007669"/>
    <property type="project" value="UniProtKB-KW"/>
</dbReference>
<dbReference type="InterPro" id="IPR018357">
    <property type="entry name" value="Hexapep_transf_CS"/>
</dbReference>
<evidence type="ECO:0000313" key="5">
    <source>
        <dbReference type="EMBL" id="MDR5865945.1"/>
    </source>
</evidence>
<evidence type="ECO:0000256" key="1">
    <source>
        <dbReference type="ARBA" id="ARBA00007274"/>
    </source>
</evidence>
<dbReference type="Gene3D" id="2.160.10.10">
    <property type="entry name" value="Hexapeptide repeat proteins"/>
    <property type="match status" value="1"/>
</dbReference>
<organism evidence="5 6">
    <name type="scientific">Halomonas koreensis</name>
    <dbReference type="NCBI Taxonomy" id="245385"/>
    <lineage>
        <taxon>Bacteria</taxon>
        <taxon>Pseudomonadati</taxon>
        <taxon>Pseudomonadota</taxon>
        <taxon>Gammaproteobacteria</taxon>
        <taxon>Oceanospirillales</taxon>
        <taxon>Halomonadaceae</taxon>
        <taxon>Halomonas</taxon>
    </lineage>
</organism>
<comment type="caution">
    <text evidence="5">The sequence shown here is derived from an EMBL/GenBank/DDBJ whole genome shotgun (WGS) entry which is preliminary data.</text>
</comment>
<keyword evidence="2 5" id="KW-0808">Transferase</keyword>
<dbReference type="PROSITE" id="PS00101">
    <property type="entry name" value="HEXAPEP_TRANSFERASES"/>
    <property type="match status" value="1"/>
</dbReference>
<dbReference type="InterPro" id="IPR011004">
    <property type="entry name" value="Trimer_LpxA-like_sf"/>
</dbReference>
<dbReference type="Pfam" id="PF00132">
    <property type="entry name" value="Hexapep"/>
    <property type="match status" value="1"/>
</dbReference>
<protein>
    <submittedName>
        <fullName evidence="5">CatB-related O-acetyltransferase</fullName>
        <ecNumber evidence="5">2.3.1.-</ecNumber>
    </submittedName>
</protein>
<evidence type="ECO:0000256" key="2">
    <source>
        <dbReference type="ARBA" id="ARBA00022679"/>
    </source>
</evidence>
<keyword evidence="4 5" id="KW-0012">Acyltransferase</keyword>
<dbReference type="PANTHER" id="PTHR43300:SF11">
    <property type="entry name" value="ACETYLTRANSFERASE RV3034C-RELATED"/>
    <property type="match status" value="1"/>
</dbReference>
<keyword evidence="3" id="KW-0677">Repeat</keyword>
<keyword evidence="6" id="KW-1185">Reference proteome</keyword>
<evidence type="ECO:0000256" key="4">
    <source>
        <dbReference type="ARBA" id="ARBA00023315"/>
    </source>
</evidence>
<proteinExistence type="inferred from homology"/>
<gene>
    <name evidence="5" type="ORF">QC818_03950</name>
</gene>
<dbReference type="Proteomes" id="UP001264519">
    <property type="component" value="Unassembled WGS sequence"/>
</dbReference>
<comment type="similarity">
    <text evidence="1">Belongs to the transferase hexapeptide repeat family.</text>
</comment>
<reference evidence="5 6" key="1">
    <citation type="submission" date="2023-04" db="EMBL/GenBank/DDBJ databases">
        <title>A long-awaited taxogenomic arrangement of the family Halomonadaceae.</title>
        <authorList>
            <person name="De La Haba R."/>
            <person name="Chuvochina M."/>
            <person name="Wittouck S."/>
            <person name="Arahal D.R."/>
            <person name="Sanchez-Porro C."/>
            <person name="Hugenholtz P."/>
            <person name="Ventosa A."/>
        </authorList>
    </citation>
    <scope>NUCLEOTIDE SEQUENCE [LARGE SCALE GENOMIC DNA]</scope>
    <source>
        <strain evidence="5 6">DSM 23530</strain>
    </source>
</reference>
<dbReference type="EC" id="2.3.1.-" evidence="5"/>
<dbReference type="CDD" id="cd03349">
    <property type="entry name" value="LbH_XAT"/>
    <property type="match status" value="1"/>
</dbReference>
<accession>A0ABU1FZ41</accession>
<dbReference type="InterPro" id="IPR001451">
    <property type="entry name" value="Hexapep"/>
</dbReference>
<dbReference type="InterPro" id="IPR050179">
    <property type="entry name" value="Trans_hexapeptide_repeat"/>
</dbReference>
<sequence>MRVLYYISKALKKIQLPAITSSEVHRTVKICSRSHVVRSSIGKYSYIGSDCSVVNTRIGSFCSIADNVVIGGGHHPIDWVSSSPVFYSGANVLKKNFATHDFSPNKETVIGNDVWLGRNSLIKSGVTIGHGSVVGMGAVLTKSIGEYEVWAGNPAKFIRKRFSDEISRQLLAIRWWEWGDDEIAEKSWMFNDVRYFVEAEKGV</sequence>
<dbReference type="EMBL" id="JARWAK010000002">
    <property type="protein sequence ID" value="MDR5865945.1"/>
    <property type="molecule type" value="Genomic_DNA"/>
</dbReference>
<dbReference type="PANTHER" id="PTHR43300">
    <property type="entry name" value="ACETYLTRANSFERASE"/>
    <property type="match status" value="1"/>
</dbReference>
<dbReference type="SUPFAM" id="SSF51161">
    <property type="entry name" value="Trimeric LpxA-like enzymes"/>
    <property type="match status" value="1"/>
</dbReference>